<dbReference type="NCBIfam" id="NF033788">
    <property type="entry name" value="HTH_metalloreg"/>
    <property type="match status" value="1"/>
</dbReference>
<dbReference type="EMBL" id="VFOV01000001">
    <property type="protein sequence ID" value="TQL66635.1"/>
    <property type="molecule type" value="Genomic_DNA"/>
</dbReference>
<dbReference type="InterPro" id="IPR051011">
    <property type="entry name" value="Metal_resp_trans_reg"/>
</dbReference>
<evidence type="ECO:0000313" key="5">
    <source>
        <dbReference type="EMBL" id="TQL66635.1"/>
    </source>
</evidence>
<evidence type="ECO:0000256" key="2">
    <source>
        <dbReference type="ARBA" id="ARBA00023125"/>
    </source>
</evidence>
<dbReference type="AlphaFoldDB" id="A0A543A221"/>
<dbReference type="SUPFAM" id="SSF46785">
    <property type="entry name" value="Winged helix' DNA-binding domain"/>
    <property type="match status" value="1"/>
</dbReference>
<evidence type="ECO:0000256" key="1">
    <source>
        <dbReference type="ARBA" id="ARBA00023015"/>
    </source>
</evidence>
<name>A0A543A221_9ACTN</name>
<dbReference type="InterPro" id="IPR036388">
    <property type="entry name" value="WH-like_DNA-bd_sf"/>
</dbReference>
<feature type="domain" description="HTH arsR-type" evidence="4">
    <location>
        <begin position="3"/>
        <end position="97"/>
    </location>
</feature>
<dbReference type="GO" id="GO:0003700">
    <property type="term" value="F:DNA-binding transcription factor activity"/>
    <property type="evidence" value="ECO:0007669"/>
    <property type="project" value="InterPro"/>
</dbReference>
<reference evidence="5 6" key="1">
    <citation type="submission" date="2019-06" db="EMBL/GenBank/DDBJ databases">
        <title>Sequencing the genomes of 1000 actinobacteria strains.</title>
        <authorList>
            <person name="Klenk H.-P."/>
        </authorList>
    </citation>
    <scope>NUCLEOTIDE SEQUENCE [LARGE SCALE GENOMIC DNA]</scope>
    <source>
        <strain evidence="5 6">DSM 25218</strain>
    </source>
</reference>
<keyword evidence="6" id="KW-1185">Reference proteome</keyword>
<proteinExistence type="predicted"/>
<dbReference type="PANTHER" id="PTHR43132:SF2">
    <property type="entry name" value="ARSENICAL RESISTANCE OPERON REPRESSOR ARSR-RELATED"/>
    <property type="match status" value="1"/>
</dbReference>
<dbReference type="CDD" id="cd00090">
    <property type="entry name" value="HTH_ARSR"/>
    <property type="match status" value="1"/>
</dbReference>
<dbReference type="Pfam" id="PF01022">
    <property type="entry name" value="HTH_5"/>
    <property type="match status" value="1"/>
</dbReference>
<dbReference type="InterPro" id="IPR001845">
    <property type="entry name" value="HTH_ArsR_DNA-bd_dom"/>
</dbReference>
<dbReference type="OrthoDB" id="194599at2"/>
<evidence type="ECO:0000313" key="6">
    <source>
        <dbReference type="Proteomes" id="UP000320209"/>
    </source>
</evidence>
<keyword evidence="1" id="KW-0805">Transcription regulation</keyword>
<dbReference type="InterPro" id="IPR011991">
    <property type="entry name" value="ArsR-like_HTH"/>
</dbReference>
<comment type="caution">
    <text evidence="5">The sequence shown here is derived from an EMBL/GenBank/DDBJ whole genome shotgun (WGS) entry which is preliminary data.</text>
</comment>
<dbReference type="GO" id="GO:0003677">
    <property type="term" value="F:DNA binding"/>
    <property type="evidence" value="ECO:0007669"/>
    <property type="project" value="UniProtKB-KW"/>
</dbReference>
<gene>
    <name evidence="5" type="ORF">FB381_0499</name>
</gene>
<dbReference type="PANTHER" id="PTHR43132">
    <property type="entry name" value="ARSENICAL RESISTANCE OPERON REPRESSOR ARSR-RELATED"/>
    <property type="match status" value="1"/>
</dbReference>
<evidence type="ECO:0000256" key="3">
    <source>
        <dbReference type="ARBA" id="ARBA00023163"/>
    </source>
</evidence>
<dbReference type="SMART" id="SM00418">
    <property type="entry name" value="HTH_ARSR"/>
    <property type="match status" value="1"/>
</dbReference>
<dbReference type="Proteomes" id="UP000320209">
    <property type="component" value="Unassembled WGS sequence"/>
</dbReference>
<protein>
    <submittedName>
        <fullName evidence="5">ArsR family transcriptional regulator</fullName>
    </submittedName>
</protein>
<dbReference type="PRINTS" id="PR00778">
    <property type="entry name" value="HTHARSR"/>
</dbReference>
<evidence type="ECO:0000259" key="4">
    <source>
        <dbReference type="PROSITE" id="PS50987"/>
    </source>
</evidence>
<dbReference type="InterPro" id="IPR036390">
    <property type="entry name" value="WH_DNA-bd_sf"/>
</dbReference>
<sequence length="111" mass="12087">MPGSMPLYEAKAELFRTLGHPTRIRVLELLQDGPMPVRDLLNELDLEASNLSQQLAVLRRSGLVTSAREGSMVFYSLSTPAVADLLADGRSILAAKLHTSEELLAELRSGV</sequence>
<dbReference type="Gene3D" id="1.10.10.10">
    <property type="entry name" value="Winged helix-like DNA-binding domain superfamily/Winged helix DNA-binding domain"/>
    <property type="match status" value="1"/>
</dbReference>
<dbReference type="PROSITE" id="PS50987">
    <property type="entry name" value="HTH_ARSR_2"/>
    <property type="match status" value="1"/>
</dbReference>
<accession>A0A543A221</accession>
<keyword evidence="2" id="KW-0238">DNA-binding</keyword>
<keyword evidence="3" id="KW-0804">Transcription</keyword>
<dbReference type="RefSeq" id="WP_141778826.1">
    <property type="nucleotide sequence ID" value="NZ_VFOV01000001.1"/>
</dbReference>
<organism evidence="5 6">
    <name type="scientific">Nocardioides albertanoniae</name>
    <dbReference type="NCBI Taxonomy" id="1175486"/>
    <lineage>
        <taxon>Bacteria</taxon>
        <taxon>Bacillati</taxon>
        <taxon>Actinomycetota</taxon>
        <taxon>Actinomycetes</taxon>
        <taxon>Propionibacteriales</taxon>
        <taxon>Nocardioidaceae</taxon>
        <taxon>Nocardioides</taxon>
    </lineage>
</organism>